<evidence type="ECO:0000313" key="3">
    <source>
        <dbReference type="Proteomes" id="UP001190926"/>
    </source>
</evidence>
<gene>
    <name evidence="2" type="ORF">C2S53_014942</name>
</gene>
<keyword evidence="3" id="KW-1185">Reference proteome</keyword>
<dbReference type="AlphaFoldDB" id="A0AAD4P6J5"/>
<sequence length="194" mass="22678">MVLVMFDVKFWFVMVWSSEKREEVNADIARAPHRINNDLRRLFHEFTVITGRVTNPKVWQKCLYICIGANSEKFAITGEFVTSVRNFSESHEFTVLVMFAIKFWFVMVWSPKKKEEVNADVARAPHRIDNDLRRLFHEFTVITGRVTDPKELLRKPKPWMHDGRGFTGLSCMILMQSYLAVYSNDSKTSILLIA</sequence>
<evidence type="ECO:0000259" key="1">
    <source>
        <dbReference type="Pfam" id="PF06813"/>
    </source>
</evidence>
<comment type="caution">
    <text evidence="2">The sequence shown here is derived from an EMBL/GenBank/DDBJ whole genome shotgun (WGS) entry which is preliminary data.</text>
</comment>
<evidence type="ECO:0000313" key="2">
    <source>
        <dbReference type="EMBL" id="KAH6828101.1"/>
    </source>
</evidence>
<name>A0AAD4P6J5_PERFH</name>
<protein>
    <submittedName>
        <fullName evidence="2">Major facilitator superfamily protein</fullName>
    </submittedName>
</protein>
<organism evidence="2 3">
    <name type="scientific">Perilla frutescens var. hirtella</name>
    <name type="common">Perilla citriodora</name>
    <name type="synonym">Perilla setoyensis</name>
    <dbReference type="NCBI Taxonomy" id="608512"/>
    <lineage>
        <taxon>Eukaryota</taxon>
        <taxon>Viridiplantae</taxon>
        <taxon>Streptophyta</taxon>
        <taxon>Embryophyta</taxon>
        <taxon>Tracheophyta</taxon>
        <taxon>Spermatophyta</taxon>
        <taxon>Magnoliopsida</taxon>
        <taxon>eudicotyledons</taxon>
        <taxon>Gunneridae</taxon>
        <taxon>Pentapetalae</taxon>
        <taxon>asterids</taxon>
        <taxon>lamiids</taxon>
        <taxon>Lamiales</taxon>
        <taxon>Lamiaceae</taxon>
        <taxon>Nepetoideae</taxon>
        <taxon>Elsholtzieae</taxon>
        <taxon>Perilla</taxon>
    </lineage>
</organism>
<proteinExistence type="predicted"/>
<dbReference type="Proteomes" id="UP001190926">
    <property type="component" value="Unassembled WGS sequence"/>
</dbReference>
<dbReference type="Pfam" id="PF06813">
    <property type="entry name" value="Nodulin-like"/>
    <property type="match status" value="1"/>
</dbReference>
<dbReference type="InterPro" id="IPR010658">
    <property type="entry name" value="Nodulin-like"/>
</dbReference>
<feature type="domain" description="Nodulin-like" evidence="1">
    <location>
        <begin position="45"/>
        <end position="95"/>
    </location>
</feature>
<reference evidence="2 3" key="1">
    <citation type="journal article" date="2021" name="Nat. Commun.">
        <title>Incipient diploidization of the medicinal plant Perilla within 10,000 years.</title>
        <authorList>
            <person name="Zhang Y."/>
            <person name="Shen Q."/>
            <person name="Leng L."/>
            <person name="Zhang D."/>
            <person name="Chen S."/>
            <person name="Shi Y."/>
            <person name="Ning Z."/>
            <person name="Chen S."/>
        </authorList>
    </citation>
    <scope>NUCLEOTIDE SEQUENCE [LARGE SCALE GENOMIC DNA]</scope>
    <source>
        <strain evidence="3">cv. PC099</strain>
    </source>
</reference>
<accession>A0AAD4P6J5</accession>
<dbReference type="EMBL" id="SDAM02000131">
    <property type="protein sequence ID" value="KAH6828101.1"/>
    <property type="molecule type" value="Genomic_DNA"/>
</dbReference>